<evidence type="ECO:0000256" key="2">
    <source>
        <dbReference type="ARBA" id="ARBA00006402"/>
    </source>
</evidence>
<dbReference type="FunFam" id="3.30.565.10:FF:000010">
    <property type="entry name" value="Sensor histidine kinase RcsC"/>
    <property type="match status" value="1"/>
</dbReference>
<dbReference type="InterPro" id="IPR011006">
    <property type="entry name" value="CheY-like_superfamily"/>
</dbReference>
<dbReference type="InterPro" id="IPR003594">
    <property type="entry name" value="HATPase_dom"/>
</dbReference>
<evidence type="ECO:0000313" key="16">
    <source>
        <dbReference type="EMBL" id="MCU7378468.1"/>
    </source>
</evidence>
<evidence type="ECO:0000256" key="13">
    <source>
        <dbReference type="SAM" id="SignalP"/>
    </source>
</evidence>
<dbReference type="Gene3D" id="1.10.287.130">
    <property type="match status" value="1"/>
</dbReference>
<dbReference type="InterPro" id="IPR001789">
    <property type="entry name" value="Sig_transdc_resp-reg_receiver"/>
</dbReference>
<evidence type="ECO:0000256" key="11">
    <source>
        <dbReference type="PROSITE-ProRule" id="PRU00169"/>
    </source>
</evidence>
<keyword evidence="12" id="KW-0472">Membrane</keyword>
<keyword evidence="12" id="KW-1133">Transmembrane helix</keyword>
<evidence type="ECO:0000256" key="3">
    <source>
        <dbReference type="ARBA" id="ARBA00012438"/>
    </source>
</evidence>
<dbReference type="PANTHER" id="PTHR43047">
    <property type="entry name" value="TWO-COMPONENT HISTIDINE PROTEIN KINASE"/>
    <property type="match status" value="1"/>
</dbReference>
<evidence type="ECO:0000256" key="7">
    <source>
        <dbReference type="ARBA" id="ARBA00022777"/>
    </source>
</evidence>
<dbReference type="SMART" id="SM00448">
    <property type="entry name" value="REC"/>
    <property type="match status" value="1"/>
</dbReference>
<accession>A0A9J6QSK2</accession>
<evidence type="ECO:0000256" key="4">
    <source>
        <dbReference type="ARBA" id="ARBA00018672"/>
    </source>
</evidence>
<feature type="modified residue" description="4-aspartylphosphate" evidence="11">
    <location>
        <position position="857"/>
    </location>
</feature>
<dbReference type="GO" id="GO:0005886">
    <property type="term" value="C:plasma membrane"/>
    <property type="evidence" value="ECO:0007669"/>
    <property type="project" value="TreeGrafter"/>
</dbReference>
<dbReference type="Pfam" id="PF00512">
    <property type="entry name" value="HisKA"/>
    <property type="match status" value="1"/>
</dbReference>
<feature type="signal peptide" evidence="13">
    <location>
        <begin position="1"/>
        <end position="27"/>
    </location>
</feature>
<comment type="catalytic activity">
    <reaction evidence="1">
        <text>ATP + protein L-histidine = ADP + protein N-phospho-L-histidine.</text>
        <dbReference type="EC" id="2.7.13.3"/>
    </reaction>
</comment>
<comment type="similarity">
    <text evidence="2">In the N-terminal section; belongs to the phytochrome family.</text>
</comment>
<sequence>MKKWKRISSIFLIAMILCTLTASNIYADEKGEKDPQQVLTVAFPETKGLQEVNEDGTYGGLVYDWLMEIAKYTGWKYEFVTGDVETMLSGMMEGKYDLMGGMFYQKEYESFFEYPKYAVGSSYCLLISRENDPEVKSFDISTLNGKTIGVFQNAKSKIERLKVFLESNQLNCKIKKYKDVKAYESCLDNGEADLMLSSDANLENLDAAYDVCAKFTAESYYIVTKAGSSEICSELSQAIEKIYEADPNMALELYDKYVSNTYTNSIHFSESDRNYIKESGTVRVAIIKEGYPLTYRQNKTLKGIVPDVLNLIQKQTGLKFEYVYANSYSDALGKIKDGKADIMGSYLNDAYQADIQQVVLTKKYAQLNTVIIRNRQSELSDKNLTIAVPEDMAVPNGEQNHKVAFYPTFADCLKAIDAGDADYMEIPSALLESLFTSNYYANVTPSAAGNEQMQISMALSSDFDVNLYSILNKAINSLSKKEIEGIIQQNLISSQISKPNLKAMLYSHIGAVIVFLIAFIILLVLVFFTIGRLSLKSKAMALKLEKAEEMAKAKSDFLSRMSHEIRTPMNAIIGLTSLTKKMDGTPEDVGSNLNKIDTSAKFLLSLVNDILDMSKLQSDKMVIQSEPFSLNKLIRQIEDIFTLQAEEKSLELSFSKAWSKDGFIGDETRLAQVLVNLLSNACKFTPEGGTIQCSVEEKSRNQTHASLEFRVKDTGIGIHEDDLERIFGSFEQLNQNEYRVQGTGLGLAISSNLVRLMGGSLEVSSRPGTGSDFFFTLDLPLADDIQTGCKNTNHMKSGKRLSEMHFLLAEDNDLNAEIAISLLELEGAQVDWASDGQKAVEMFKDSQQGYYQAILMDVQMPIMNGLDASFEIRRLNRKDAKKVAIIAMTANSFREDREKALAAGMDRFIAKPFEADQLIETLLACTTEGTE</sequence>
<name>A0A9J6QSK2_9FIRM</name>
<feature type="domain" description="Response regulatory" evidence="15">
    <location>
        <begin position="805"/>
        <end position="926"/>
    </location>
</feature>
<dbReference type="Gene3D" id="3.40.50.2300">
    <property type="match status" value="1"/>
</dbReference>
<proteinExistence type="inferred from homology"/>
<dbReference type="Proteomes" id="UP001065549">
    <property type="component" value="Unassembled WGS sequence"/>
</dbReference>
<comment type="function">
    <text evidence="9">May play the central regulatory role in sporulation. It may be an element of the effector pathway responsible for the activation of sporulation genes in response to nutritional stress. Spo0A may act in concert with spo0H (a sigma factor) to control the expression of some genes that are critical to the sporulation process.</text>
</comment>
<dbReference type="PRINTS" id="PR00344">
    <property type="entry name" value="BCTRLSENSOR"/>
</dbReference>
<organism evidence="16 17">
    <name type="scientific">Hominibacterium faecale</name>
    <dbReference type="NCBI Taxonomy" id="2839743"/>
    <lineage>
        <taxon>Bacteria</taxon>
        <taxon>Bacillati</taxon>
        <taxon>Bacillota</taxon>
        <taxon>Clostridia</taxon>
        <taxon>Peptostreptococcales</taxon>
        <taxon>Anaerovoracaceae</taxon>
        <taxon>Hominibacterium</taxon>
    </lineage>
</organism>
<dbReference type="EMBL" id="JAOSHN010000003">
    <property type="protein sequence ID" value="MCU7378468.1"/>
    <property type="molecule type" value="Genomic_DNA"/>
</dbReference>
<dbReference type="RefSeq" id="WP_253019893.1">
    <property type="nucleotide sequence ID" value="NZ_JAOSHN010000003.1"/>
</dbReference>
<evidence type="ECO:0000313" key="17">
    <source>
        <dbReference type="Proteomes" id="UP001065549"/>
    </source>
</evidence>
<dbReference type="SMART" id="SM00388">
    <property type="entry name" value="HisKA"/>
    <property type="match status" value="1"/>
</dbReference>
<evidence type="ECO:0000259" key="14">
    <source>
        <dbReference type="PROSITE" id="PS50109"/>
    </source>
</evidence>
<dbReference type="SUPFAM" id="SSF47384">
    <property type="entry name" value="Homodimeric domain of signal transducing histidine kinase"/>
    <property type="match status" value="1"/>
</dbReference>
<evidence type="ECO:0000256" key="9">
    <source>
        <dbReference type="ARBA" id="ARBA00024867"/>
    </source>
</evidence>
<dbReference type="InterPro" id="IPR003661">
    <property type="entry name" value="HisK_dim/P_dom"/>
</dbReference>
<dbReference type="InterPro" id="IPR036097">
    <property type="entry name" value="HisK_dim/P_sf"/>
</dbReference>
<dbReference type="SMART" id="SM00387">
    <property type="entry name" value="HATPase_c"/>
    <property type="match status" value="1"/>
</dbReference>
<dbReference type="InterPro" id="IPR005467">
    <property type="entry name" value="His_kinase_dom"/>
</dbReference>
<dbReference type="CDD" id="cd00082">
    <property type="entry name" value="HisKA"/>
    <property type="match status" value="1"/>
</dbReference>
<keyword evidence="7" id="KW-0418">Kinase</keyword>
<dbReference type="PROSITE" id="PS50109">
    <property type="entry name" value="HIS_KIN"/>
    <property type="match status" value="1"/>
</dbReference>
<feature type="chain" id="PRO_5039902408" description="Circadian input-output histidine kinase CikA" evidence="13">
    <location>
        <begin position="28"/>
        <end position="931"/>
    </location>
</feature>
<evidence type="ECO:0000256" key="5">
    <source>
        <dbReference type="ARBA" id="ARBA00022553"/>
    </source>
</evidence>
<dbReference type="InterPro" id="IPR036890">
    <property type="entry name" value="HATPase_C_sf"/>
</dbReference>
<evidence type="ECO:0000256" key="12">
    <source>
        <dbReference type="SAM" id="Phobius"/>
    </source>
</evidence>
<evidence type="ECO:0000256" key="6">
    <source>
        <dbReference type="ARBA" id="ARBA00022679"/>
    </source>
</evidence>
<dbReference type="Gene3D" id="3.40.190.10">
    <property type="entry name" value="Periplasmic binding protein-like II"/>
    <property type="match status" value="4"/>
</dbReference>
<dbReference type="GO" id="GO:0000155">
    <property type="term" value="F:phosphorelay sensor kinase activity"/>
    <property type="evidence" value="ECO:0007669"/>
    <property type="project" value="InterPro"/>
</dbReference>
<evidence type="ECO:0000259" key="15">
    <source>
        <dbReference type="PROSITE" id="PS50110"/>
    </source>
</evidence>
<dbReference type="SUPFAM" id="SSF53850">
    <property type="entry name" value="Periplasmic binding protein-like II"/>
    <property type="match status" value="2"/>
</dbReference>
<keyword evidence="8" id="KW-0902">Two-component regulatory system</keyword>
<dbReference type="CDD" id="cd17546">
    <property type="entry name" value="REC_hyHK_CKI1_RcsC-like"/>
    <property type="match status" value="1"/>
</dbReference>
<dbReference type="GO" id="GO:0009927">
    <property type="term" value="F:histidine phosphotransfer kinase activity"/>
    <property type="evidence" value="ECO:0007669"/>
    <property type="project" value="TreeGrafter"/>
</dbReference>
<evidence type="ECO:0000256" key="1">
    <source>
        <dbReference type="ARBA" id="ARBA00000085"/>
    </source>
</evidence>
<dbReference type="Pfam" id="PF00497">
    <property type="entry name" value="SBP_bac_3"/>
    <property type="match status" value="2"/>
</dbReference>
<keyword evidence="5 11" id="KW-0597">Phosphoprotein</keyword>
<gene>
    <name evidence="16" type="ORF">OBO34_08865</name>
</gene>
<reference evidence="16" key="1">
    <citation type="submission" date="2022-09" db="EMBL/GenBank/DDBJ databases">
        <title>Culturomic study of gut microbiota in children with autism spectrum disorder.</title>
        <authorList>
            <person name="Efimov B.A."/>
            <person name="Chaplin A.V."/>
            <person name="Sokolova S.R."/>
            <person name="Pikina A.P."/>
            <person name="Korzhanova M."/>
            <person name="Belova V."/>
            <person name="Korostin D."/>
        </authorList>
    </citation>
    <scope>NUCLEOTIDE SEQUENCE</scope>
    <source>
        <strain evidence="16">ASD5510</strain>
    </source>
</reference>
<dbReference type="AlphaFoldDB" id="A0A9J6QSK2"/>
<comment type="caution">
    <text evidence="16">The sequence shown here is derived from an EMBL/GenBank/DDBJ whole genome shotgun (WGS) entry which is preliminary data.</text>
</comment>
<dbReference type="InterPro" id="IPR004358">
    <property type="entry name" value="Sig_transdc_His_kin-like_C"/>
</dbReference>
<keyword evidence="13" id="KW-0732">Signal</keyword>
<keyword evidence="6" id="KW-0808">Transferase</keyword>
<dbReference type="PROSITE" id="PS50110">
    <property type="entry name" value="RESPONSE_REGULATORY"/>
    <property type="match status" value="1"/>
</dbReference>
<dbReference type="CDD" id="cd16922">
    <property type="entry name" value="HATPase_EvgS-ArcB-TorS-like"/>
    <property type="match status" value="1"/>
</dbReference>
<dbReference type="SMART" id="SM00062">
    <property type="entry name" value="PBPb"/>
    <property type="match status" value="2"/>
</dbReference>
<dbReference type="Gene3D" id="3.30.565.10">
    <property type="entry name" value="Histidine kinase-like ATPase, C-terminal domain"/>
    <property type="match status" value="1"/>
</dbReference>
<dbReference type="SUPFAM" id="SSF52172">
    <property type="entry name" value="CheY-like"/>
    <property type="match status" value="1"/>
</dbReference>
<feature type="transmembrane region" description="Helical" evidence="12">
    <location>
        <begin position="505"/>
        <end position="530"/>
    </location>
</feature>
<dbReference type="InterPro" id="IPR001638">
    <property type="entry name" value="Solute-binding_3/MltF_N"/>
</dbReference>
<evidence type="ECO:0000256" key="10">
    <source>
        <dbReference type="ARBA" id="ARBA00074306"/>
    </source>
</evidence>
<keyword evidence="12" id="KW-0812">Transmembrane</keyword>
<evidence type="ECO:0000256" key="8">
    <source>
        <dbReference type="ARBA" id="ARBA00023012"/>
    </source>
</evidence>
<dbReference type="Pfam" id="PF02518">
    <property type="entry name" value="HATPase_c"/>
    <property type="match status" value="1"/>
</dbReference>
<keyword evidence="17" id="KW-1185">Reference proteome</keyword>
<dbReference type="Pfam" id="PF00072">
    <property type="entry name" value="Response_reg"/>
    <property type="match status" value="1"/>
</dbReference>
<dbReference type="SUPFAM" id="SSF55874">
    <property type="entry name" value="ATPase domain of HSP90 chaperone/DNA topoisomerase II/histidine kinase"/>
    <property type="match status" value="1"/>
</dbReference>
<dbReference type="PANTHER" id="PTHR43047:SF66">
    <property type="entry name" value="HISKA"/>
    <property type="match status" value="1"/>
</dbReference>
<protein>
    <recommendedName>
        <fullName evidence="10">Circadian input-output histidine kinase CikA</fullName>
        <ecNumber evidence="3">2.7.13.3</ecNumber>
    </recommendedName>
    <alternativeName>
        <fullName evidence="4">Stage 0 sporulation protein A homolog</fullName>
    </alternativeName>
</protein>
<dbReference type="EC" id="2.7.13.3" evidence="3"/>
<feature type="domain" description="Histidine kinase" evidence="14">
    <location>
        <begin position="560"/>
        <end position="781"/>
    </location>
</feature>